<protein>
    <submittedName>
        <fullName evidence="2">Uncharacterized protein</fullName>
    </submittedName>
</protein>
<feature type="compositionally biased region" description="Polar residues" evidence="1">
    <location>
        <begin position="54"/>
        <end position="63"/>
    </location>
</feature>
<dbReference type="AlphaFoldDB" id="A0A2I0WIR6"/>
<organism evidence="2 3">
    <name type="scientific">Dendrobium catenatum</name>
    <dbReference type="NCBI Taxonomy" id="906689"/>
    <lineage>
        <taxon>Eukaryota</taxon>
        <taxon>Viridiplantae</taxon>
        <taxon>Streptophyta</taxon>
        <taxon>Embryophyta</taxon>
        <taxon>Tracheophyta</taxon>
        <taxon>Spermatophyta</taxon>
        <taxon>Magnoliopsida</taxon>
        <taxon>Liliopsida</taxon>
        <taxon>Asparagales</taxon>
        <taxon>Orchidaceae</taxon>
        <taxon>Epidendroideae</taxon>
        <taxon>Malaxideae</taxon>
        <taxon>Dendrobiinae</taxon>
        <taxon>Dendrobium</taxon>
    </lineage>
</organism>
<gene>
    <name evidence="2" type="ORF">MA16_Dca011332</name>
</gene>
<reference evidence="2 3" key="1">
    <citation type="journal article" date="2016" name="Sci. Rep.">
        <title>The Dendrobium catenatum Lindl. genome sequence provides insights into polysaccharide synthase, floral development and adaptive evolution.</title>
        <authorList>
            <person name="Zhang G.Q."/>
            <person name="Xu Q."/>
            <person name="Bian C."/>
            <person name="Tsai W.C."/>
            <person name="Yeh C.M."/>
            <person name="Liu K.W."/>
            <person name="Yoshida K."/>
            <person name="Zhang L.S."/>
            <person name="Chang S.B."/>
            <person name="Chen F."/>
            <person name="Shi Y."/>
            <person name="Su Y.Y."/>
            <person name="Zhang Y.Q."/>
            <person name="Chen L.J."/>
            <person name="Yin Y."/>
            <person name="Lin M."/>
            <person name="Huang H."/>
            <person name="Deng H."/>
            <person name="Wang Z.W."/>
            <person name="Zhu S.L."/>
            <person name="Zhao X."/>
            <person name="Deng C."/>
            <person name="Niu S.C."/>
            <person name="Huang J."/>
            <person name="Wang M."/>
            <person name="Liu G.H."/>
            <person name="Yang H.J."/>
            <person name="Xiao X.J."/>
            <person name="Hsiao Y.Y."/>
            <person name="Wu W.L."/>
            <person name="Chen Y.Y."/>
            <person name="Mitsuda N."/>
            <person name="Ohme-Takagi M."/>
            <person name="Luo Y.B."/>
            <person name="Van de Peer Y."/>
            <person name="Liu Z.J."/>
        </authorList>
    </citation>
    <scope>NUCLEOTIDE SEQUENCE [LARGE SCALE GENOMIC DNA]</scope>
    <source>
        <tissue evidence="2">The whole plant</tissue>
    </source>
</reference>
<feature type="compositionally biased region" description="Basic and acidic residues" evidence="1">
    <location>
        <begin position="21"/>
        <end position="46"/>
    </location>
</feature>
<dbReference type="EMBL" id="KZ502593">
    <property type="protein sequence ID" value="PKU75556.1"/>
    <property type="molecule type" value="Genomic_DNA"/>
</dbReference>
<dbReference type="Proteomes" id="UP000233837">
    <property type="component" value="Unassembled WGS sequence"/>
</dbReference>
<proteinExistence type="predicted"/>
<evidence type="ECO:0000313" key="2">
    <source>
        <dbReference type="EMBL" id="PKU75556.1"/>
    </source>
</evidence>
<accession>A0A2I0WIR6</accession>
<reference evidence="2 3" key="2">
    <citation type="journal article" date="2017" name="Nature">
        <title>The Apostasia genome and the evolution of orchids.</title>
        <authorList>
            <person name="Zhang G.Q."/>
            <person name="Liu K.W."/>
            <person name="Li Z."/>
            <person name="Lohaus R."/>
            <person name="Hsiao Y.Y."/>
            <person name="Niu S.C."/>
            <person name="Wang J.Y."/>
            <person name="Lin Y.C."/>
            <person name="Xu Q."/>
            <person name="Chen L.J."/>
            <person name="Yoshida K."/>
            <person name="Fujiwara S."/>
            <person name="Wang Z.W."/>
            <person name="Zhang Y.Q."/>
            <person name="Mitsuda N."/>
            <person name="Wang M."/>
            <person name="Liu G.H."/>
            <person name="Pecoraro L."/>
            <person name="Huang H.X."/>
            <person name="Xiao X.J."/>
            <person name="Lin M."/>
            <person name="Wu X.Y."/>
            <person name="Wu W.L."/>
            <person name="Chen Y.Y."/>
            <person name="Chang S.B."/>
            <person name="Sakamoto S."/>
            <person name="Ohme-Takagi M."/>
            <person name="Yagi M."/>
            <person name="Zeng S.J."/>
            <person name="Shen C.Y."/>
            <person name="Yeh C.M."/>
            <person name="Luo Y.B."/>
            <person name="Tsai W.C."/>
            <person name="Van de Peer Y."/>
            <person name="Liu Z.J."/>
        </authorList>
    </citation>
    <scope>NUCLEOTIDE SEQUENCE [LARGE SCALE GENOMIC DNA]</scope>
    <source>
        <tissue evidence="2">The whole plant</tissue>
    </source>
</reference>
<keyword evidence="3" id="KW-1185">Reference proteome</keyword>
<feature type="region of interest" description="Disordered" evidence="1">
    <location>
        <begin position="1"/>
        <end position="106"/>
    </location>
</feature>
<name>A0A2I0WIR6_9ASPA</name>
<evidence type="ECO:0000256" key="1">
    <source>
        <dbReference type="SAM" id="MobiDB-lite"/>
    </source>
</evidence>
<sequence length="106" mass="12013">MHTAKRGGATFTRDQVFYVENPRKGGKKETQVRREEKEETHSRPSPDFHPTAYRRQSSAQMPSNAGVPPGRRLTSVFYPTSDLRSSSDFYPTHDFYPSDVGVPPDP</sequence>
<evidence type="ECO:0000313" key="3">
    <source>
        <dbReference type="Proteomes" id="UP000233837"/>
    </source>
</evidence>